<sequence>MKGIQPLSIEGYKNHELSPSYFLIKISTLNNQIKMQYFPQSECYNQSIIGGQAPFRRYPVQFQTRPWYSSSDLSLGFQGLDCPLGFSGLDSSQGLGQRYYGHQNIGRGAFNKPWMNALDNDCYNNNQFSSYSHNHSGVNARNMMHAAKANIVDELVQDRQRDELQADLIKQLIKKSSTTTNRMGVVQALLSGQNIPKSTVAKLLTQDFIMEQVTQGLVTKILDDKVTNRNADHIIYDLVTGNPHLPHPNQRAAVERENFLIDDLTAKAVQRVTSPYANQRFASADRVANVLESFAAVGQQTGIDAIATPFGVQYGTCGGIGGFNRLGGVSQSHDQGWY</sequence>
<protein>
    <submittedName>
        <fullName evidence="1">Uncharacterized protein</fullName>
    </submittedName>
</protein>
<dbReference type="AlphaFoldDB" id="A0A1Y2CAV6"/>
<accession>A0A1Y2CAV6</accession>
<comment type="caution">
    <text evidence="1">The sequence shown here is derived from an EMBL/GenBank/DDBJ whole genome shotgun (WGS) entry which is preliminary data.</text>
</comment>
<evidence type="ECO:0000313" key="1">
    <source>
        <dbReference type="EMBL" id="ORY44170.1"/>
    </source>
</evidence>
<proteinExistence type="predicted"/>
<organism evidence="1 2">
    <name type="scientific">Rhizoclosmatium globosum</name>
    <dbReference type="NCBI Taxonomy" id="329046"/>
    <lineage>
        <taxon>Eukaryota</taxon>
        <taxon>Fungi</taxon>
        <taxon>Fungi incertae sedis</taxon>
        <taxon>Chytridiomycota</taxon>
        <taxon>Chytridiomycota incertae sedis</taxon>
        <taxon>Chytridiomycetes</taxon>
        <taxon>Chytridiales</taxon>
        <taxon>Chytriomycetaceae</taxon>
        <taxon>Rhizoclosmatium</taxon>
    </lineage>
</organism>
<keyword evidence="2" id="KW-1185">Reference proteome</keyword>
<dbReference type="EMBL" id="MCGO01000023">
    <property type="protein sequence ID" value="ORY44170.1"/>
    <property type="molecule type" value="Genomic_DNA"/>
</dbReference>
<gene>
    <name evidence="1" type="ORF">BCR33DRAFT_850789</name>
</gene>
<name>A0A1Y2CAV6_9FUNG</name>
<evidence type="ECO:0000313" key="2">
    <source>
        <dbReference type="Proteomes" id="UP000193642"/>
    </source>
</evidence>
<reference evidence="1 2" key="1">
    <citation type="submission" date="2016-07" db="EMBL/GenBank/DDBJ databases">
        <title>Pervasive Adenine N6-methylation of Active Genes in Fungi.</title>
        <authorList>
            <consortium name="DOE Joint Genome Institute"/>
            <person name="Mondo S.J."/>
            <person name="Dannebaum R.O."/>
            <person name="Kuo R.C."/>
            <person name="Labutti K."/>
            <person name="Haridas S."/>
            <person name="Kuo A."/>
            <person name="Salamov A."/>
            <person name="Ahrendt S.R."/>
            <person name="Lipzen A."/>
            <person name="Sullivan W."/>
            <person name="Andreopoulos W.B."/>
            <person name="Clum A."/>
            <person name="Lindquist E."/>
            <person name="Daum C."/>
            <person name="Ramamoorthy G.K."/>
            <person name="Gryganskyi A."/>
            <person name="Culley D."/>
            <person name="Magnuson J.K."/>
            <person name="James T.Y."/>
            <person name="O'Malley M.A."/>
            <person name="Stajich J.E."/>
            <person name="Spatafora J.W."/>
            <person name="Visel A."/>
            <person name="Grigoriev I.V."/>
        </authorList>
    </citation>
    <scope>NUCLEOTIDE SEQUENCE [LARGE SCALE GENOMIC DNA]</scope>
    <source>
        <strain evidence="1 2">JEL800</strain>
    </source>
</reference>
<dbReference type="Proteomes" id="UP000193642">
    <property type="component" value="Unassembled WGS sequence"/>
</dbReference>
<dbReference type="OrthoDB" id="2154972at2759"/>